<comment type="catalytic activity">
    <reaction evidence="6">
        <text>(R)-lactate + A = pyruvate + AH2</text>
        <dbReference type="Rhea" id="RHEA:15089"/>
        <dbReference type="ChEBI" id="CHEBI:13193"/>
        <dbReference type="ChEBI" id="CHEBI:15361"/>
        <dbReference type="ChEBI" id="CHEBI:16004"/>
        <dbReference type="ChEBI" id="CHEBI:17499"/>
    </reaction>
</comment>
<protein>
    <recommendedName>
        <fullName evidence="6">Glycolate oxidase iron-sulfur subunit</fullName>
        <ecNumber evidence="6">1.1.99.14</ecNumber>
    </recommendedName>
</protein>
<dbReference type="Gene3D" id="1.10.1060.10">
    <property type="entry name" value="Alpha-helical ferredoxin"/>
    <property type="match status" value="1"/>
</dbReference>
<feature type="domain" description="4Fe-4S ferredoxin-type" evidence="7">
    <location>
        <begin position="1"/>
        <end position="31"/>
    </location>
</feature>
<dbReference type="GO" id="GO:0046872">
    <property type="term" value="F:metal ion binding"/>
    <property type="evidence" value="ECO:0007669"/>
    <property type="project" value="UniProtKB-UniRule"/>
</dbReference>
<comment type="catalytic activity">
    <reaction evidence="6">
        <text>glycolate + A = glyoxylate + AH2</text>
        <dbReference type="Rhea" id="RHEA:21264"/>
        <dbReference type="ChEBI" id="CHEBI:13193"/>
        <dbReference type="ChEBI" id="CHEBI:17499"/>
        <dbReference type="ChEBI" id="CHEBI:29805"/>
        <dbReference type="ChEBI" id="CHEBI:36655"/>
        <dbReference type="EC" id="1.1.99.14"/>
    </reaction>
</comment>
<evidence type="ECO:0000313" key="8">
    <source>
        <dbReference type="EMBL" id="TKX30702.1"/>
    </source>
</evidence>
<dbReference type="InterPro" id="IPR004017">
    <property type="entry name" value="Cys_rich_dom"/>
</dbReference>
<comment type="cofactor">
    <cofactor evidence="6">
        <name>[4Fe-4S] cluster</name>
        <dbReference type="ChEBI" id="CHEBI:49883"/>
    </cofactor>
    <text evidence="6">Binds 2 [4Fe-4S] clusters.</text>
</comment>
<dbReference type="RefSeq" id="WP_137620808.1">
    <property type="nucleotide sequence ID" value="NZ_NXLZ01000008.1"/>
</dbReference>
<reference evidence="8 9" key="1">
    <citation type="submission" date="2018-05" db="EMBL/GenBank/DDBJ databases">
        <title>Novel Campyloabacter and Helicobacter Species and Strains.</title>
        <authorList>
            <person name="Mannion A.J."/>
            <person name="Shen Z."/>
            <person name="Fox J.G."/>
        </authorList>
    </citation>
    <scope>NUCLEOTIDE SEQUENCE [LARGE SCALE GENOMIC DNA]</scope>
    <source>
        <strain evidence="9">MIT17-664</strain>
    </source>
</reference>
<dbReference type="GO" id="GO:0051539">
    <property type="term" value="F:4 iron, 4 sulfur cluster binding"/>
    <property type="evidence" value="ECO:0007669"/>
    <property type="project" value="UniProtKB-UniRule"/>
</dbReference>
<dbReference type="InterPro" id="IPR012257">
    <property type="entry name" value="Glc_ox_4Fe-4S"/>
</dbReference>
<feature type="domain" description="4Fe-4S ferredoxin-type" evidence="7">
    <location>
        <begin position="53"/>
        <end position="81"/>
    </location>
</feature>
<keyword evidence="4 6" id="KW-0408">Iron</keyword>
<evidence type="ECO:0000259" key="7">
    <source>
        <dbReference type="PROSITE" id="PS51379"/>
    </source>
</evidence>
<sequence>MINLTNTSDLCVKCGKCIPSCTIYDIKRDEISSPRGFLDLIIAYKEGKLKLDREVQKTFDSCFLCTNCVEICPSKLSVDNAIEQMRSEIVKELGMPWYKRLILLLLKNRKFLDILAKFGYVFQSCAFKIQNNNFKQNLGIKAKFSIPFIKKGRLLSSLNKKSFLNSNLDFIDNGGKKTIGLFVGCLANYSYIETANSILKIAKELKINVDLMKKQACCGVAHFFSGDFKSVEVLAKKNIEYFEKKLEKLDAIIIPEATCSAMLKIDYERFFIMQNDTEWAKRANNISSKVYITSEYFYKFTNLQEILKNKQSFDYEITYHDPCHAKKMQGVFKEPRELLKTNYHFVEMKDCDMCCGFGGVGMQIDYYKQALNVGFKKVNAIKKTKASFVSAECSACRVQISNALEQDSSKVIFVHPLELIAKALK</sequence>
<evidence type="ECO:0000256" key="3">
    <source>
        <dbReference type="ARBA" id="ARBA00022737"/>
    </source>
</evidence>
<evidence type="ECO:0000313" key="9">
    <source>
        <dbReference type="Proteomes" id="UP000308838"/>
    </source>
</evidence>
<dbReference type="OrthoDB" id="9770306at2"/>
<keyword evidence="6" id="KW-0249">Electron transport</keyword>
<keyword evidence="3" id="KW-0677">Repeat</keyword>
<proteinExistence type="predicted"/>
<gene>
    <name evidence="8" type="ORF">CQA69_05585</name>
</gene>
<evidence type="ECO:0000256" key="6">
    <source>
        <dbReference type="PIRNR" id="PIRNR000139"/>
    </source>
</evidence>
<dbReference type="PROSITE" id="PS00198">
    <property type="entry name" value="4FE4S_FER_1"/>
    <property type="match status" value="1"/>
</dbReference>
<accession>A0A4V6DYJ4</accession>
<dbReference type="EMBL" id="NXLZ01000008">
    <property type="protein sequence ID" value="TKX30702.1"/>
    <property type="molecule type" value="Genomic_DNA"/>
</dbReference>
<keyword evidence="1 6" id="KW-0004">4Fe-4S</keyword>
<dbReference type="EC" id="1.1.99.14" evidence="6"/>
<dbReference type="Proteomes" id="UP000308838">
    <property type="component" value="Unassembled WGS sequence"/>
</dbReference>
<name>A0A4V6DYJ4_9BACT</name>
<dbReference type="GO" id="GO:0019154">
    <property type="term" value="F:glycolate dehydrogenase activity"/>
    <property type="evidence" value="ECO:0007669"/>
    <property type="project" value="UniProtKB-EC"/>
</dbReference>
<keyword evidence="6" id="KW-0813">Transport</keyword>
<keyword evidence="5 6" id="KW-0411">Iron-sulfur</keyword>
<evidence type="ECO:0000256" key="4">
    <source>
        <dbReference type="ARBA" id="ARBA00023004"/>
    </source>
</evidence>
<comment type="function">
    <text evidence="6">Component of a complex that catalyzes the oxidation of glycolate to glyoxylate.</text>
</comment>
<comment type="caution">
    <text evidence="8">The sequence shown here is derived from an EMBL/GenBank/DDBJ whole genome shotgun (WGS) entry which is preliminary data.</text>
</comment>
<evidence type="ECO:0000256" key="2">
    <source>
        <dbReference type="ARBA" id="ARBA00022723"/>
    </source>
</evidence>
<keyword evidence="9" id="KW-1185">Reference proteome</keyword>
<dbReference type="PANTHER" id="PTHR32479">
    <property type="entry name" value="GLYCOLATE OXIDASE IRON-SULFUR SUBUNIT"/>
    <property type="match status" value="1"/>
</dbReference>
<dbReference type="InterPro" id="IPR017900">
    <property type="entry name" value="4Fe4S_Fe_S_CS"/>
</dbReference>
<evidence type="ECO:0000256" key="1">
    <source>
        <dbReference type="ARBA" id="ARBA00022485"/>
    </source>
</evidence>
<dbReference type="InterPro" id="IPR017896">
    <property type="entry name" value="4Fe4S_Fe-S-bd"/>
</dbReference>
<keyword evidence="2 6" id="KW-0479">Metal-binding</keyword>
<dbReference type="SUPFAM" id="SSF46548">
    <property type="entry name" value="alpha-helical ferredoxin"/>
    <property type="match status" value="1"/>
</dbReference>
<dbReference type="AlphaFoldDB" id="A0A4V6DYJ4"/>
<dbReference type="Pfam" id="PF02754">
    <property type="entry name" value="CCG"/>
    <property type="match status" value="2"/>
</dbReference>
<dbReference type="InterPro" id="IPR009051">
    <property type="entry name" value="Helical_ferredxn"/>
</dbReference>
<dbReference type="PROSITE" id="PS51379">
    <property type="entry name" value="4FE4S_FER_2"/>
    <property type="match status" value="2"/>
</dbReference>
<dbReference type="PANTHER" id="PTHR32479:SF20">
    <property type="entry name" value="GLYCOLATE OXIDASE IRON-SULFUR SUBUNIT"/>
    <property type="match status" value="1"/>
</dbReference>
<dbReference type="PIRSF" id="PIRSF000139">
    <property type="entry name" value="Glc_ox_4Fe-4S"/>
    <property type="match status" value="1"/>
</dbReference>
<evidence type="ECO:0000256" key="5">
    <source>
        <dbReference type="ARBA" id="ARBA00023014"/>
    </source>
</evidence>
<organism evidence="8 9">
    <name type="scientific">Campylobacter estrildidarum</name>
    <dbReference type="NCBI Taxonomy" id="2510189"/>
    <lineage>
        <taxon>Bacteria</taxon>
        <taxon>Pseudomonadati</taxon>
        <taxon>Campylobacterota</taxon>
        <taxon>Epsilonproteobacteria</taxon>
        <taxon>Campylobacterales</taxon>
        <taxon>Campylobacteraceae</taxon>
        <taxon>Campylobacter</taxon>
    </lineage>
</organism>
<dbReference type="Pfam" id="PF13183">
    <property type="entry name" value="Fer4_8"/>
    <property type="match status" value="1"/>
</dbReference>